<dbReference type="Proteomes" id="UP000535182">
    <property type="component" value="Unassembled WGS sequence"/>
</dbReference>
<dbReference type="InterPro" id="IPR036736">
    <property type="entry name" value="ACP-like_sf"/>
</dbReference>
<comment type="caution">
    <text evidence="1">The sequence shown here is derived from an EMBL/GenBank/DDBJ whole genome shotgun (WGS) entry which is preliminary data.</text>
</comment>
<sequence length="82" mass="8937">MSSQQVPSSLRDILADVLEISPEEVTPELGVGTIDNWDSFRHLQAILAVEGEYSVQFDPSRIPELTTVSLIQAELIAKGATL</sequence>
<organism evidence="1 2">
    <name type="scientific">Tunturiibacter gelidiferens</name>
    <dbReference type="NCBI Taxonomy" id="3069689"/>
    <lineage>
        <taxon>Bacteria</taxon>
        <taxon>Pseudomonadati</taxon>
        <taxon>Acidobacteriota</taxon>
        <taxon>Terriglobia</taxon>
        <taxon>Terriglobales</taxon>
        <taxon>Acidobacteriaceae</taxon>
        <taxon>Tunturiibacter</taxon>
    </lineage>
</organism>
<accession>A0A9X0QFX1</accession>
<protein>
    <submittedName>
        <fullName evidence="1">Acyl carrier protein</fullName>
    </submittedName>
</protein>
<proteinExistence type="predicted"/>
<dbReference type="Gene3D" id="1.10.1200.10">
    <property type="entry name" value="ACP-like"/>
    <property type="match status" value="1"/>
</dbReference>
<name>A0A9X0QFX1_9BACT</name>
<evidence type="ECO:0000313" key="2">
    <source>
        <dbReference type="Proteomes" id="UP000535182"/>
    </source>
</evidence>
<gene>
    <name evidence="1" type="ORF">HDF14_003280</name>
</gene>
<keyword evidence="2" id="KW-1185">Reference proteome</keyword>
<dbReference type="SUPFAM" id="SSF47336">
    <property type="entry name" value="ACP-like"/>
    <property type="match status" value="1"/>
</dbReference>
<dbReference type="RefSeq" id="WP_183978333.1">
    <property type="nucleotide sequence ID" value="NZ_JACHEB010000007.1"/>
</dbReference>
<evidence type="ECO:0000313" key="1">
    <source>
        <dbReference type="EMBL" id="MBB5329658.1"/>
    </source>
</evidence>
<dbReference type="EMBL" id="JACHEB010000007">
    <property type="protein sequence ID" value="MBB5329658.1"/>
    <property type="molecule type" value="Genomic_DNA"/>
</dbReference>
<dbReference type="AlphaFoldDB" id="A0A9X0QFX1"/>
<reference evidence="1 2" key="1">
    <citation type="submission" date="2020-08" db="EMBL/GenBank/DDBJ databases">
        <title>Genomic Encyclopedia of Type Strains, Phase IV (KMG-V): Genome sequencing to study the core and pangenomes of soil and plant-associated prokaryotes.</title>
        <authorList>
            <person name="Whitman W."/>
        </authorList>
    </citation>
    <scope>NUCLEOTIDE SEQUENCE [LARGE SCALE GENOMIC DNA]</scope>
    <source>
        <strain evidence="1 2">X5P2</strain>
    </source>
</reference>